<feature type="binding site" description="axial binding residue" evidence="5">
    <location>
        <position position="338"/>
    </location>
    <ligand>
        <name>heme c</name>
        <dbReference type="ChEBI" id="CHEBI:61717"/>
        <label>3</label>
    </ligand>
    <ligandPart>
        <name>Fe</name>
        <dbReference type="ChEBI" id="CHEBI:18248"/>
    </ligandPart>
</feature>
<dbReference type="Pfam" id="PF00034">
    <property type="entry name" value="Cytochrom_C"/>
    <property type="match status" value="2"/>
</dbReference>
<evidence type="ECO:0000256" key="3">
    <source>
        <dbReference type="ARBA" id="ARBA00023004"/>
    </source>
</evidence>
<evidence type="ECO:0000313" key="9">
    <source>
        <dbReference type="Proteomes" id="UP000240653"/>
    </source>
</evidence>
<dbReference type="GO" id="GO:0016614">
    <property type="term" value="F:oxidoreductase activity, acting on CH-OH group of donors"/>
    <property type="evidence" value="ECO:0007669"/>
    <property type="project" value="InterPro"/>
</dbReference>
<dbReference type="GO" id="GO:0009055">
    <property type="term" value="F:electron transfer activity"/>
    <property type="evidence" value="ECO:0007669"/>
    <property type="project" value="InterPro"/>
</dbReference>
<feature type="binding site" description="covalent" evidence="4">
    <location>
        <position position="63"/>
    </location>
    <ligand>
        <name>heme c</name>
        <dbReference type="ChEBI" id="CHEBI:61717"/>
        <label>1</label>
    </ligand>
</feature>
<dbReference type="PROSITE" id="PS51007">
    <property type="entry name" value="CYTC"/>
    <property type="match status" value="3"/>
</dbReference>
<dbReference type="EMBL" id="PXYL01000002">
    <property type="protein sequence ID" value="PSJ63139.1"/>
    <property type="molecule type" value="Genomic_DNA"/>
</dbReference>
<dbReference type="SUPFAM" id="SSF46626">
    <property type="entry name" value="Cytochrome c"/>
    <property type="match status" value="3"/>
</dbReference>
<dbReference type="OrthoDB" id="9811281at2"/>
<keyword evidence="6" id="KW-0472">Membrane</keyword>
<keyword evidence="2 5" id="KW-0479">Metal-binding</keyword>
<dbReference type="GO" id="GO:0016020">
    <property type="term" value="C:membrane"/>
    <property type="evidence" value="ECO:0007669"/>
    <property type="project" value="InterPro"/>
</dbReference>
<accession>A0A2P7SKY1</accession>
<gene>
    <name evidence="8" type="ORF">C7I85_06225</name>
</gene>
<keyword evidence="1 4" id="KW-0349">Heme</keyword>
<dbReference type="GO" id="GO:0005506">
    <property type="term" value="F:iron ion binding"/>
    <property type="evidence" value="ECO:0007669"/>
    <property type="project" value="InterPro"/>
</dbReference>
<keyword evidence="6" id="KW-1133">Transmembrane helix</keyword>
<feature type="domain" description="Cytochrome c" evidence="7">
    <location>
        <begin position="321"/>
        <end position="411"/>
    </location>
</feature>
<dbReference type="PANTHER" id="PTHR35008:SF4">
    <property type="entry name" value="BLL4482 PROTEIN"/>
    <property type="match status" value="1"/>
</dbReference>
<dbReference type="InterPro" id="IPR009056">
    <property type="entry name" value="Cyt_c-like_dom"/>
</dbReference>
<feature type="binding site" description="covalent" evidence="4">
    <location>
        <position position="212"/>
    </location>
    <ligand>
        <name>heme c</name>
        <dbReference type="ChEBI" id="CHEBI:61717"/>
        <label>2</label>
    </ligand>
</feature>
<evidence type="ECO:0000256" key="4">
    <source>
        <dbReference type="PIRSR" id="PIRSR000018-50"/>
    </source>
</evidence>
<sequence>MKTRTLLWTGVVVIICIALFAIGVFAGLFERSAVAKDIEQPLSADQMKTLAQRGAYVAVAADCYACHTAKDGAPWAGGFPFETPFGTIYSTNISPNKEHGIGNWTRAEFHRALRDGIGKSGVHLYPAMPYASYRKMTPEDVDAVYAYLMSREPMNVENRKNDLRFPFNIRQTLTFWNLFNLSGGAQAADPTRSETWNRGHYLVDALAHCGECHTPRNLMQGMKQRQYLKGAVLEGVLAPDITKQGLEQMGFDPQLLPLFMKSGLSAQGAMTGQMFDVVHFSTQYMTDDDLAALTAFLFDLDSMPKQSTPPAPPKPVEVAHDLAESARGTYLNLCSGCHGVQGEGIPHVVVPLATNASLRLASARNLIHAVLHGIPAQQFPGLERMQPMPAFKEELNNQQVADLTNWMRAVWGGKQPDVKPEDVDQIRRGE</sequence>
<feature type="binding site" description="axial binding residue" evidence="5">
    <location>
        <position position="67"/>
    </location>
    <ligand>
        <name>heme c</name>
        <dbReference type="ChEBI" id="CHEBI:61717"/>
        <label>1</label>
    </ligand>
    <ligandPart>
        <name>Fe</name>
        <dbReference type="ChEBI" id="CHEBI:18248"/>
    </ligandPart>
</feature>
<evidence type="ECO:0000256" key="5">
    <source>
        <dbReference type="PIRSR" id="PIRSR000018-51"/>
    </source>
</evidence>
<feature type="binding site" description="covalent" evidence="4">
    <location>
        <position position="209"/>
    </location>
    <ligand>
        <name>heme c</name>
        <dbReference type="ChEBI" id="CHEBI:61717"/>
        <label>2</label>
    </ligand>
</feature>
<keyword evidence="9" id="KW-1185">Reference proteome</keyword>
<feature type="binding site" description="covalent" evidence="4">
    <location>
        <position position="334"/>
    </location>
    <ligand>
        <name>heme c</name>
        <dbReference type="ChEBI" id="CHEBI:61717"/>
        <label>3</label>
    </ligand>
</feature>
<evidence type="ECO:0000313" key="8">
    <source>
        <dbReference type="EMBL" id="PSJ63139.1"/>
    </source>
</evidence>
<dbReference type="PANTHER" id="PTHR35008">
    <property type="entry name" value="BLL4482 PROTEIN-RELATED"/>
    <property type="match status" value="1"/>
</dbReference>
<name>A0A2P7SKY1_9HYPH</name>
<dbReference type="GO" id="GO:0020037">
    <property type="term" value="F:heme binding"/>
    <property type="evidence" value="ECO:0007669"/>
    <property type="project" value="InterPro"/>
</dbReference>
<dbReference type="InterPro" id="IPR036909">
    <property type="entry name" value="Cyt_c-like_dom_sf"/>
</dbReference>
<evidence type="ECO:0000256" key="1">
    <source>
        <dbReference type="ARBA" id="ARBA00022617"/>
    </source>
</evidence>
<dbReference type="InterPro" id="IPR051459">
    <property type="entry name" value="Cytochrome_c-type_DH"/>
</dbReference>
<reference evidence="8 9" key="1">
    <citation type="submission" date="2018-03" db="EMBL/GenBank/DDBJ databases">
        <title>The draft genome of Mesorhizobium soli JCM 19897.</title>
        <authorList>
            <person name="Li L."/>
            <person name="Liu L."/>
            <person name="Liang L."/>
            <person name="Wang T."/>
            <person name="Zhang X."/>
        </authorList>
    </citation>
    <scope>NUCLEOTIDE SEQUENCE [LARGE SCALE GENOMIC DNA]</scope>
    <source>
        <strain evidence="8 9">JCM 19897</strain>
    </source>
</reference>
<evidence type="ECO:0000259" key="7">
    <source>
        <dbReference type="PROSITE" id="PS51007"/>
    </source>
</evidence>
<dbReference type="Gene3D" id="1.10.760.10">
    <property type="entry name" value="Cytochrome c-like domain"/>
    <property type="match status" value="3"/>
</dbReference>
<evidence type="ECO:0000256" key="2">
    <source>
        <dbReference type="ARBA" id="ARBA00022723"/>
    </source>
</evidence>
<keyword evidence="6" id="KW-0812">Transmembrane</keyword>
<keyword evidence="3 5" id="KW-0408">Iron</keyword>
<feature type="domain" description="Cytochrome c" evidence="7">
    <location>
        <begin position="194"/>
        <end position="301"/>
    </location>
</feature>
<feature type="binding site" description="axial binding residue" evidence="5">
    <location>
        <position position="213"/>
    </location>
    <ligand>
        <name>heme c</name>
        <dbReference type="ChEBI" id="CHEBI:61717"/>
        <label>2</label>
    </ligand>
    <ligandPart>
        <name>Fe</name>
        <dbReference type="ChEBI" id="CHEBI:18248"/>
    </ligandPart>
</feature>
<comment type="caution">
    <text evidence="8">The sequence shown here is derived from an EMBL/GenBank/DDBJ whole genome shotgun (WGS) entry which is preliminary data.</text>
</comment>
<dbReference type="RefSeq" id="WP_106723053.1">
    <property type="nucleotide sequence ID" value="NZ_PXYL01000002.1"/>
</dbReference>
<dbReference type="AlphaFoldDB" id="A0A2P7SKY1"/>
<dbReference type="Proteomes" id="UP000240653">
    <property type="component" value="Unassembled WGS sequence"/>
</dbReference>
<feature type="transmembrane region" description="Helical" evidence="6">
    <location>
        <begin position="6"/>
        <end position="29"/>
    </location>
</feature>
<feature type="binding site" description="covalent" evidence="4">
    <location>
        <position position="66"/>
    </location>
    <ligand>
        <name>heme c</name>
        <dbReference type="ChEBI" id="CHEBI:61717"/>
        <label>1</label>
    </ligand>
</feature>
<protein>
    <submittedName>
        <fullName evidence="8">Gluconate 2-dehydrogenase</fullName>
    </submittedName>
</protein>
<feature type="domain" description="Cytochrome c" evidence="7">
    <location>
        <begin position="49"/>
        <end position="152"/>
    </location>
</feature>
<dbReference type="PIRSF" id="PIRSF000018">
    <property type="entry name" value="Mb_ADH_cyt_c"/>
    <property type="match status" value="1"/>
</dbReference>
<organism evidence="8 9">
    <name type="scientific">Pseudaminobacter soli</name>
    <name type="common">ex Li et al. 2025</name>
    <dbReference type="NCBI Taxonomy" id="1295366"/>
    <lineage>
        <taxon>Bacteria</taxon>
        <taxon>Pseudomonadati</taxon>
        <taxon>Pseudomonadota</taxon>
        <taxon>Alphaproteobacteria</taxon>
        <taxon>Hyphomicrobiales</taxon>
        <taxon>Phyllobacteriaceae</taxon>
        <taxon>Pseudaminobacter</taxon>
    </lineage>
</organism>
<dbReference type="InterPro" id="IPR014353">
    <property type="entry name" value="Membr-bd_ADH_cyt_c"/>
</dbReference>
<comment type="cofactor">
    <cofactor evidence="4">
        <name>heme c</name>
        <dbReference type="ChEBI" id="CHEBI:61717"/>
    </cofactor>
    <text evidence="4">Binds 3 heme c groups covalently per subunit.</text>
</comment>
<feature type="binding site" description="covalent" evidence="4">
    <location>
        <position position="337"/>
    </location>
    <ligand>
        <name>heme c</name>
        <dbReference type="ChEBI" id="CHEBI:61717"/>
        <label>3</label>
    </ligand>
</feature>
<evidence type="ECO:0000256" key="6">
    <source>
        <dbReference type="SAM" id="Phobius"/>
    </source>
</evidence>
<proteinExistence type="predicted"/>